<evidence type="ECO:0000256" key="1">
    <source>
        <dbReference type="SAM" id="MobiDB-lite"/>
    </source>
</evidence>
<evidence type="ECO:0000313" key="2">
    <source>
        <dbReference type="EMBL" id="EDR03787.1"/>
    </source>
</evidence>
<gene>
    <name evidence="2" type="ORF">LACBIDRAFT_306844</name>
</gene>
<dbReference type="GeneID" id="6081215"/>
<organism evidence="3">
    <name type="scientific">Laccaria bicolor (strain S238N-H82 / ATCC MYA-4686)</name>
    <name type="common">Bicoloured deceiver</name>
    <name type="synonym">Laccaria laccata var. bicolor</name>
    <dbReference type="NCBI Taxonomy" id="486041"/>
    <lineage>
        <taxon>Eukaryota</taxon>
        <taxon>Fungi</taxon>
        <taxon>Dikarya</taxon>
        <taxon>Basidiomycota</taxon>
        <taxon>Agaricomycotina</taxon>
        <taxon>Agaricomycetes</taxon>
        <taxon>Agaricomycetidae</taxon>
        <taxon>Agaricales</taxon>
        <taxon>Agaricineae</taxon>
        <taxon>Hydnangiaceae</taxon>
        <taxon>Laccaria</taxon>
    </lineage>
</organism>
<dbReference type="AlphaFoldDB" id="B0DNU5"/>
<dbReference type="InParanoid" id="B0DNU5"/>
<sequence length="76" mass="8528">MSQQHSPSPASSVSFISQPAPFKGWSHLWGGIAPRSPMLRDAKLEAEAEREHDRIRRDAERGRLSRGDSLKTACWV</sequence>
<dbReference type="KEGG" id="lbc:LACBIDRAFT_306844"/>
<reference evidence="2 3" key="1">
    <citation type="journal article" date="2008" name="Nature">
        <title>The genome of Laccaria bicolor provides insights into mycorrhizal symbiosis.</title>
        <authorList>
            <person name="Martin F."/>
            <person name="Aerts A."/>
            <person name="Ahren D."/>
            <person name="Brun A."/>
            <person name="Danchin E.G.J."/>
            <person name="Duchaussoy F."/>
            <person name="Gibon J."/>
            <person name="Kohler A."/>
            <person name="Lindquist E."/>
            <person name="Pereda V."/>
            <person name="Salamov A."/>
            <person name="Shapiro H.J."/>
            <person name="Wuyts J."/>
            <person name="Blaudez D."/>
            <person name="Buee M."/>
            <person name="Brokstein P."/>
            <person name="Canbaeck B."/>
            <person name="Cohen D."/>
            <person name="Courty P.E."/>
            <person name="Coutinho P.M."/>
            <person name="Delaruelle C."/>
            <person name="Detter J.C."/>
            <person name="Deveau A."/>
            <person name="DiFazio S."/>
            <person name="Duplessis S."/>
            <person name="Fraissinet-Tachet L."/>
            <person name="Lucic E."/>
            <person name="Frey-Klett P."/>
            <person name="Fourrey C."/>
            <person name="Feussner I."/>
            <person name="Gay G."/>
            <person name="Grimwood J."/>
            <person name="Hoegger P.J."/>
            <person name="Jain P."/>
            <person name="Kilaru S."/>
            <person name="Labbe J."/>
            <person name="Lin Y.C."/>
            <person name="Legue V."/>
            <person name="Le Tacon F."/>
            <person name="Marmeisse R."/>
            <person name="Melayah D."/>
            <person name="Montanini B."/>
            <person name="Muratet M."/>
            <person name="Nehls U."/>
            <person name="Niculita-Hirzel H."/>
            <person name="Oudot-Le Secq M.P."/>
            <person name="Peter M."/>
            <person name="Quesneville H."/>
            <person name="Rajashekar B."/>
            <person name="Reich M."/>
            <person name="Rouhier N."/>
            <person name="Schmutz J."/>
            <person name="Yin T."/>
            <person name="Chalot M."/>
            <person name="Henrissat B."/>
            <person name="Kuees U."/>
            <person name="Lucas S."/>
            <person name="Van de Peer Y."/>
            <person name="Podila G.K."/>
            <person name="Polle A."/>
            <person name="Pukkila P.J."/>
            <person name="Richardson P.M."/>
            <person name="Rouze P."/>
            <person name="Sanders I.R."/>
            <person name="Stajich J.E."/>
            <person name="Tunlid A."/>
            <person name="Tuskan G."/>
            <person name="Grigoriev I.V."/>
        </authorList>
    </citation>
    <scope>NUCLEOTIDE SEQUENCE [LARGE SCALE GENOMIC DNA]</scope>
    <source>
        <strain evidence="3">S238N-H82 / ATCC MYA-4686</strain>
    </source>
</reference>
<name>B0DNU5_LACBS</name>
<keyword evidence="3" id="KW-1185">Reference proteome</keyword>
<feature type="compositionally biased region" description="Basic and acidic residues" evidence="1">
    <location>
        <begin position="44"/>
        <end position="69"/>
    </location>
</feature>
<feature type="region of interest" description="Disordered" evidence="1">
    <location>
        <begin position="44"/>
        <end position="76"/>
    </location>
</feature>
<proteinExistence type="predicted"/>
<dbReference type="EMBL" id="DS547122">
    <property type="protein sequence ID" value="EDR03787.1"/>
    <property type="molecule type" value="Genomic_DNA"/>
</dbReference>
<evidence type="ECO:0000313" key="3">
    <source>
        <dbReference type="Proteomes" id="UP000001194"/>
    </source>
</evidence>
<dbReference type="HOGENOM" id="CLU_2654918_0_0_1"/>
<dbReference type="Proteomes" id="UP000001194">
    <property type="component" value="Unassembled WGS sequence"/>
</dbReference>
<protein>
    <submittedName>
        <fullName evidence="2">Predicted protein</fullName>
    </submittedName>
</protein>
<dbReference type="RefSeq" id="XP_001885640.1">
    <property type="nucleotide sequence ID" value="XM_001885605.1"/>
</dbReference>
<accession>B0DNU5</accession>